<sequence>MQHLSGDAVDSLWRDARRSAFHLETHDTYNVPAEAEPLRRFLAGEPAEDRSDRPWTRMMLEVTARGVHVSRVRVVTEPLSDYQRWLLSITGVNAAAGEDIRYLPREKAPVRGPDDFWLFDDRTVAFNLVDAEGKPAGLAVTDDPSIAAVCRFARDTLWQAATPYSEYTPEQ</sequence>
<dbReference type="RefSeq" id="WP_195005064.1">
    <property type="nucleotide sequence ID" value="NZ_JADLQN010000010.1"/>
</dbReference>
<name>A0ABS0DMG2_9NOCA</name>
<dbReference type="EMBL" id="JADLQN010000010">
    <property type="protein sequence ID" value="MBF6358229.1"/>
    <property type="molecule type" value="Genomic_DNA"/>
</dbReference>
<dbReference type="InterPro" id="IPR049244">
    <property type="entry name" value="DUF6879"/>
</dbReference>
<keyword evidence="3" id="KW-1185">Reference proteome</keyword>
<dbReference type="Proteomes" id="UP000707731">
    <property type="component" value="Unassembled WGS sequence"/>
</dbReference>
<protein>
    <recommendedName>
        <fullName evidence="1">DUF6879 domain-containing protein</fullName>
    </recommendedName>
</protein>
<gene>
    <name evidence="2" type="ORF">IU449_27405</name>
</gene>
<evidence type="ECO:0000313" key="2">
    <source>
        <dbReference type="EMBL" id="MBF6358229.1"/>
    </source>
</evidence>
<proteinExistence type="predicted"/>
<evidence type="ECO:0000259" key="1">
    <source>
        <dbReference type="Pfam" id="PF21806"/>
    </source>
</evidence>
<feature type="domain" description="DUF6879" evidence="1">
    <location>
        <begin position="8"/>
        <end position="168"/>
    </location>
</feature>
<organism evidence="2 3">
    <name type="scientific">Nocardia higoensis</name>
    <dbReference type="NCBI Taxonomy" id="228599"/>
    <lineage>
        <taxon>Bacteria</taxon>
        <taxon>Bacillati</taxon>
        <taxon>Actinomycetota</taxon>
        <taxon>Actinomycetes</taxon>
        <taxon>Mycobacteriales</taxon>
        <taxon>Nocardiaceae</taxon>
        <taxon>Nocardia</taxon>
    </lineage>
</organism>
<dbReference type="Pfam" id="PF21806">
    <property type="entry name" value="DUF6879"/>
    <property type="match status" value="1"/>
</dbReference>
<comment type="caution">
    <text evidence="2">The sequence shown here is derived from an EMBL/GenBank/DDBJ whole genome shotgun (WGS) entry which is preliminary data.</text>
</comment>
<accession>A0ABS0DMG2</accession>
<reference evidence="2 3" key="1">
    <citation type="submission" date="2020-10" db="EMBL/GenBank/DDBJ databases">
        <title>Identification of Nocardia species via Next-generation sequencing and recognition of intraspecies genetic diversity.</title>
        <authorList>
            <person name="Li P."/>
            <person name="Li P."/>
            <person name="Lu B."/>
        </authorList>
    </citation>
    <scope>NUCLEOTIDE SEQUENCE [LARGE SCALE GENOMIC DNA]</scope>
    <source>
        <strain evidence="2 3">BJ06-0143</strain>
    </source>
</reference>
<evidence type="ECO:0000313" key="3">
    <source>
        <dbReference type="Proteomes" id="UP000707731"/>
    </source>
</evidence>